<name>A0A2L1CDD7_METMI</name>
<dbReference type="EMBL" id="JACDUO010000001">
    <property type="protein sequence ID" value="MBA2863548.1"/>
    <property type="molecule type" value="Genomic_DNA"/>
</dbReference>
<dbReference type="Pfam" id="PF01497">
    <property type="entry name" value="Peripla_BP_2"/>
    <property type="match status" value="1"/>
</dbReference>
<dbReference type="InterPro" id="IPR050902">
    <property type="entry name" value="ABC_Transporter_SBP"/>
</dbReference>
<dbReference type="Gene3D" id="3.40.50.1980">
    <property type="entry name" value="Nitrogenase molybdenum iron protein domain"/>
    <property type="match status" value="2"/>
</dbReference>
<dbReference type="SUPFAM" id="SSF53807">
    <property type="entry name" value="Helical backbone' metal receptor"/>
    <property type="match status" value="1"/>
</dbReference>
<gene>
    <name evidence="2" type="primary">yfmC_1</name>
    <name evidence="3" type="ORF">HNP94_000548</name>
    <name evidence="4" type="ORF">HNP96_000468</name>
    <name evidence="2" type="ORF">MMJJ_16650</name>
</gene>
<evidence type="ECO:0000313" key="6">
    <source>
        <dbReference type="Proteomes" id="UP000567099"/>
    </source>
</evidence>
<dbReference type="PROSITE" id="PS51257">
    <property type="entry name" value="PROKAR_LIPOPROTEIN"/>
    <property type="match status" value="1"/>
</dbReference>
<evidence type="ECO:0000259" key="1">
    <source>
        <dbReference type="PROSITE" id="PS50983"/>
    </source>
</evidence>
<dbReference type="AlphaFoldDB" id="A0A2L1CDD7"/>
<dbReference type="KEGG" id="mmad:MMJJ_16650"/>
<evidence type="ECO:0000313" key="4">
    <source>
        <dbReference type="EMBL" id="MBB6496447.1"/>
    </source>
</evidence>
<proteinExistence type="predicted"/>
<evidence type="ECO:0000313" key="5">
    <source>
        <dbReference type="Proteomes" id="UP000239462"/>
    </source>
</evidence>
<evidence type="ECO:0000313" key="7">
    <source>
        <dbReference type="Proteomes" id="UP000590564"/>
    </source>
</evidence>
<dbReference type="Proteomes" id="UP000239462">
    <property type="component" value="Chromosome"/>
</dbReference>
<dbReference type="PROSITE" id="PS50983">
    <property type="entry name" value="FE_B12_PBP"/>
    <property type="match status" value="1"/>
</dbReference>
<dbReference type="CDD" id="cd01147">
    <property type="entry name" value="HemV-2"/>
    <property type="match status" value="1"/>
</dbReference>
<dbReference type="InterPro" id="IPR002491">
    <property type="entry name" value="ABC_transptr_periplasmic_BD"/>
</dbReference>
<dbReference type="EMBL" id="CP026606">
    <property type="protein sequence ID" value="AVB77036.1"/>
    <property type="molecule type" value="Genomic_DNA"/>
</dbReference>
<reference evidence="4 7" key="3">
    <citation type="submission" date="2020-08" db="EMBL/GenBank/DDBJ databases">
        <title>Genomic Encyclopedia of Type Strains, Phase IV (KMG-V): Genome sequencing to study the core and pangenomes of soil and plant-associated prokaryotes.</title>
        <authorList>
            <person name="Whitman W."/>
        </authorList>
    </citation>
    <scope>NUCLEOTIDE SEQUENCE [LARGE SCALE GENOMIC DNA]</scope>
    <source>
        <strain evidence="3 6">C13</strain>
        <strain evidence="4 7">D1</strain>
    </source>
</reference>
<dbReference type="RefSeq" id="WP_104838410.1">
    <property type="nucleotide sequence ID" value="NZ_CP026606.1"/>
</dbReference>
<sequence length="380" mass="41923">MYKNGILAIILSLMIALSFSGCVDNTAQTSGETVKTVEIVDLVGRTVEVPENVEKIVCSGPGALRLVTYLQADDMLVGVESCEQADITGAGKQYALAKPYTIANVDYFKTLPTIGTQFVDGLNCENIVNVNPDVIIISMSTAEVADNIQTKTGIPVVVLNYDEFESFTDKDLADPLTLLGNVLNKEERAQAVIDFFADAENDISDRISDVSDSEKPSVYVGGLNAAKGSHGIESTSSVFAPFEVLKAKNVAESLEAKKQVYINKEQLIEWNPDIIFIDIAGYTSVINEDYEKNPEYYESLSAFKNGDVYLIYRYKSYMVDYGTVLANTYYIGTVLYPEEFSDIDPEAKADEIYEFLVGEAVYDKMAENFEGFKKLDISNQ</sequence>
<dbReference type="Proteomes" id="UP000567099">
    <property type="component" value="Unassembled WGS sequence"/>
</dbReference>
<dbReference type="PANTHER" id="PTHR30535:SF34">
    <property type="entry name" value="MOLYBDATE-BINDING PROTEIN MOLA"/>
    <property type="match status" value="1"/>
</dbReference>
<protein>
    <submittedName>
        <fullName evidence="2">Fe(3+)-citrate-binding protein YfmC</fullName>
    </submittedName>
    <submittedName>
        <fullName evidence="3">Iron complex transport system substrate-binding protein</fullName>
    </submittedName>
</protein>
<dbReference type="PANTHER" id="PTHR30535">
    <property type="entry name" value="VITAMIN B12-BINDING PROTEIN"/>
    <property type="match status" value="1"/>
</dbReference>
<dbReference type="EMBL" id="JACHED010000001">
    <property type="protein sequence ID" value="MBB6496447.1"/>
    <property type="molecule type" value="Genomic_DNA"/>
</dbReference>
<accession>A0A2L1CDD7</accession>
<evidence type="ECO:0000313" key="3">
    <source>
        <dbReference type="EMBL" id="MBA2863548.1"/>
    </source>
</evidence>
<feature type="domain" description="Fe/B12 periplasmic-binding" evidence="1">
    <location>
        <begin position="55"/>
        <end position="339"/>
    </location>
</feature>
<dbReference type="GeneID" id="36102750"/>
<reference evidence="2" key="2">
    <citation type="submission" date="2018-02" db="EMBL/GenBank/DDBJ databases">
        <title>Complete genome sequence of the Methanococcus maripaludis type strain JJ (DSM 2067), a model for selenoprotein synthesis in Archaea.</title>
        <authorList>
            <person name="Poehlein A."/>
            <person name="Heym D."/>
            <person name="Quitzke V."/>
            <person name="Fersch J."/>
            <person name="Daniel R."/>
            <person name="Rother M."/>
        </authorList>
    </citation>
    <scope>NUCLEOTIDE SEQUENCE [LARGE SCALE GENOMIC DNA]</scope>
    <source>
        <strain evidence="2">DSM 2067</strain>
    </source>
</reference>
<evidence type="ECO:0000313" key="2">
    <source>
        <dbReference type="EMBL" id="AVB77036.1"/>
    </source>
</evidence>
<dbReference type="Proteomes" id="UP000590564">
    <property type="component" value="Unassembled WGS sequence"/>
</dbReference>
<organism evidence="2 5">
    <name type="scientific">Methanococcus maripaludis</name>
    <name type="common">Methanococcus deltae</name>
    <dbReference type="NCBI Taxonomy" id="39152"/>
    <lineage>
        <taxon>Archaea</taxon>
        <taxon>Methanobacteriati</taxon>
        <taxon>Methanobacteriota</taxon>
        <taxon>Methanomada group</taxon>
        <taxon>Methanococci</taxon>
        <taxon>Methanococcales</taxon>
        <taxon>Methanococcaceae</taxon>
        <taxon>Methanococcus</taxon>
    </lineage>
</organism>
<reference evidence="5" key="1">
    <citation type="journal article" date="2018" name="Genome Announc.">
        <title>Complete Genome Sequence of the Methanococcus maripaludis Type Strain JJ (DSM 2067), a Model for Selenoprotein Synthesis in Archaea.</title>
        <authorList>
            <person name="Poehlein A."/>
            <person name="Heym D."/>
            <person name="Quitzke V."/>
            <person name="Fersch J."/>
            <person name="Daniel R."/>
            <person name="Rother M."/>
        </authorList>
    </citation>
    <scope>NUCLEOTIDE SEQUENCE [LARGE SCALE GENOMIC DNA]</scope>
    <source>
        <strain evidence="5">DSM 2067</strain>
    </source>
</reference>